<dbReference type="GeneID" id="13302092"/>
<protein>
    <submittedName>
        <fullName evidence="2">ATP pyrophosphatase</fullName>
    </submittedName>
</protein>
<evidence type="ECO:0000313" key="3">
    <source>
        <dbReference type="Proteomes" id="UP000324354"/>
    </source>
</evidence>
<dbReference type="Gene3D" id="3.90.1490.10">
    <property type="entry name" value="putative n-type atp pyrophosphatase, domain 2"/>
    <property type="match status" value="1"/>
</dbReference>
<dbReference type="GO" id="GO:0017183">
    <property type="term" value="P:protein histidyl modification to diphthamide"/>
    <property type="evidence" value="ECO:0007669"/>
    <property type="project" value="TreeGrafter"/>
</dbReference>
<dbReference type="PANTHER" id="PTHR12196:SF2">
    <property type="entry name" value="DIPHTHINE--AMMONIA LIGASE"/>
    <property type="match status" value="1"/>
</dbReference>
<evidence type="ECO:0000313" key="2">
    <source>
        <dbReference type="EMBL" id="QEK78012.1"/>
    </source>
</evidence>
<dbReference type="RefSeq" id="WP_011011409.1">
    <property type="nucleotide sequence ID" value="NC_003413.1"/>
</dbReference>
<dbReference type="AlphaFoldDB" id="A0A5C0XMT4"/>
<dbReference type="PIRSF" id="PIRSF039123">
    <property type="entry name" value="Diphthamide_synthase"/>
    <property type="match status" value="1"/>
</dbReference>
<dbReference type="GeneID" id="41712085"/>
<name>A0A5C0XMT4_PYRFU</name>
<dbReference type="Pfam" id="PF01902">
    <property type="entry name" value="Diphthami_syn_2"/>
    <property type="match status" value="1"/>
</dbReference>
<dbReference type="InterPro" id="IPR014729">
    <property type="entry name" value="Rossmann-like_a/b/a_fold"/>
</dbReference>
<gene>
    <name evidence="2" type="ORF">PFDSM3638_01410</name>
</gene>
<dbReference type="Proteomes" id="UP000324354">
    <property type="component" value="Chromosome"/>
</dbReference>
<dbReference type="GO" id="GO:0017178">
    <property type="term" value="F:diphthine-ammonia ligase activity"/>
    <property type="evidence" value="ECO:0007669"/>
    <property type="project" value="TreeGrafter"/>
</dbReference>
<sequence>MRERGVAFFSGGKDGLYALYLAEKEGIEVPYLLTLKTSIGLSPHWENLSSLKALAENMGKKLLTFDMKYGSKALAEFISSLDVDYIIAGDVFLEDHLKWINLLAEKAGIKSFEPLWGKNTLELAKEMLNAGFKYSIIAVDKNKLEKTWLGYTFSSTRDIEIFIYENPTIDPLGEGGEFHTITLSSPLFKDEFTLEKISVEESERYWWMRFRVVGNDIKNVRVKGHNSRKDG</sequence>
<reference evidence="2 3" key="1">
    <citation type="submission" date="2017-08" db="EMBL/GenBank/DDBJ databases">
        <title>Resequencing and Reannotation of the genome of Pyrococcus furiosus type strain DSM3638.</title>
        <authorList>
            <person name="Reichelt R.M."/>
            <person name="Bunk B."/>
        </authorList>
    </citation>
    <scope>NUCLEOTIDE SEQUENCE [LARGE SCALE GENOMIC DNA]</scope>
    <source>
        <strain evidence="2 3">DSM 3638</strain>
    </source>
</reference>
<dbReference type="Gene3D" id="3.40.50.620">
    <property type="entry name" value="HUPs"/>
    <property type="match status" value="1"/>
</dbReference>
<dbReference type="CDD" id="cd01994">
    <property type="entry name" value="AANH_PF0828-like"/>
    <property type="match status" value="1"/>
</dbReference>
<dbReference type="EMBL" id="CP023154">
    <property type="protein sequence ID" value="QEK78012.1"/>
    <property type="molecule type" value="Genomic_DNA"/>
</dbReference>
<dbReference type="InterPro" id="IPR002761">
    <property type="entry name" value="Diphthami_syn_dom"/>
</dbReference>
<dbReference type="InterPro" id="IPR030662">
    <property type="entry name" value="DPH6/MJ0570"/>
</dbReference>
<evidence type="ECO:0000259" key="1">
    <source>
        <dbReference type="Pfam" id="PF01902"/>
    </source>
</evidence>
<dbReference type="SUPFAM" id="SSF52402">
    <property type="entry name" value="Adenine nucleotide alpha hydrolases-like"/>
    <property type="match status" value="1"/>
</dbReference>
<accession>A0A5C0XMT4</accession>
<dbReference type="PANTHER" id="PTHR12196">
    <property type="entry name" value="DOMAIN OF UNKNOWN FUNCTION 71 DUF71 -CONTAINING PROTEIN"/>
    <property type="match status" value="1"/>
</dbReference>
<organism evidence="2 3">
    <name type="scientific">Pyrococcus furiosus (strain ATCC 43587 / DSM 3638 / JCM 8422 / Vc1)</name>
    <dbReference type="NCBI Taxonomy" id="186497"/>
    <lineage>
        <taxon>Archaea</taxon>
        <taxon>Methanobacteriati</taxon>
        <taxon>Methanobacteriota</taxon>
        <taxon>Thermococci</taxon>
        <taxon>Thermococcales</taxon>
        <taxon>Thermococcaceae</taxon>
        <taxon>Pyrococcus</taxon>
    </lineage>
</organism>
<dbReference type="OrthoDB" id="372052at2157"/>
<dbReference type="NCBIfam" id="TIGR00290">
    <property type="entry name" value="MJ0570_dom"/>
    <property type="match status" value="1"/>
</dbReference>
<dbReference type="SMR" id="A0A5C0XMT4"/>
<proteinExistence type="predicted"/>
<feature type="domain" description="Diphthamide synthase" evidence="1">
    <location>
        <begin position="5"/>
        <end position="209"/>
    </location>
</feature>